<dbReference type="GO" id="GO:0004497">
    <property type="term" value="F:monooxygenase activity"/>
    <property type="evidence" value="ECO:0007669"/>
    <property type="project" value="UniProtKB-KW"/>
</dbReference>
<comment type="subcellular location">
    <subcellularLocation>
        <location evidence="4">Endoplasmic reticulum membrane</location>
        <topology evidence="4">Peripheral membrane protein</topology>
    </subcellularLocation>
    <subcellularLocation>
        <location evidence="3">Microsome membrane</location>
        <topology evidence="3">Peripheral membrane protein</topology>
    </subcellularLocation>
</comment>
<evidence type="ECO:0000256" key="9">
    <source>
        <dbReference type="ARBA" id="ARBA00022848"/>
    </source>
</evidence>
<accession>A0A4V3SB55</accession>
<evidence type="ECO:0000256" key="5">
    <source>
        <dbReference type="ARBA" id="ARBA00010617"/>
    </source>
</evidence>
<reference evidence="14 15" key="1">
    <citation type="journal article" date="2019" name="Philos. Trans. R. Soc. Lond., B, Biol. Sci.">
        <title>Ant behaviour and brain gene expression of defending hosts depend on the ecological success of the intruding social parasite.</title>
        <authorList>
            <person name="Kaur R."/>
            <person name="Stoldt M."/>
            <person name="Jongepier E."/>
            <person name="Feldmeyer B."/>
            <person name="Menzel F."/>
            <person name="Bornberg-Bauer E."/>
            <person name="Foitzik S."/>
        </authorList>
    </citation>
    <scope>NUCLEOTIDE SEQUENCE [LARGE SCALE GENOMIC DNA]</scope>
    <source>
        <tissue evidence="14">Whole body</tissue>
    </source>
</reference>
<comment type="caution">
    <text evidence="14">The sequence shown here is derived from an EMBL/GenBank/DDBJ whole genome shotgun (WGS) entry which is preliminary data.</text>
</comment>
<evidence type="ECO:0000313" key="15">
    <source>
        <dbReference type="Proteomes" id="UP000310200"/>
    </source>
</evidence>
<keyword evidence="12" id="KW-0503">Monooxygenase</keyword>
<keyword evidence="11" id="KW-0408">Iron</keyword>
<feature type="non-terminal residue" evidence="14">
    <location>
        <position position="1183"/>
    </location>
</feature>
<keyword evidence="8" id="KW-0256">Endoplasmic reticulum</keyword>
<evidence type="ECO:0000256" key="8">
    <source>
        <dbReference type="ARBA" id="ARBA00022824"/>
    </source>
</evidence>
<dbReference type="PRINTS" id="PR00463">
    <property type="entry name" value="EP450I"/>
</dbReference>
<evidence type="ECO:0000256" key="13">
    <source>
        <dbReference type="ARBA" id="ARBA00023136"/>
    </source>
</evidence>
<dbReference type="EMBL" id="QBLH01001609">
    <property type="protein sequence ID" value="TGZ51554.1"/>
    <property type="molecule type" value="Genomic_DNA"/>
</dbReference>
<dbReference type="Pfam" id="PF00067">
    <property type="entry name" value="p450"/>
    <property type="match status" value="4"/>
</dbReference>
<dbReference type="PANTHER" id="PTHR24291">
    <property type="entry name" value="CYTOCHROME P450 FAMILY 4"/>
    <property type="match status" value="1"/>
</dbReference>
<dbReference type="Gene3D" id="1.10.630.10">
    <property type="entry name" value="Cytochrome P450"/>
    <property type="match status" value="4"/>
</dbReference>
<keyword evidence="15" id="KW-1185">Reference proteome</keyword>
<dbReference type="GO" id="GO:0016705">
    <property type="term" value="F:oxidoreductase activity, acting on paired donors, with incorporation or reduction of molecular oxygen"/>
    <property type="evidence" value="ECO:0007669"/>
    <property type="project" value="InterPro"/>
</dbReference>
<evidence type="ECO:0000256" key="4">
    <source>
        <dbReference type="ARBA" id="ARBA00004406"/>
    </source>
</evidence>
<keyword evidence="10" id="KW-0560">Oxidoreductase</keyword>
<evidence type="ECO:0000313" key="14">
    <source>
        <dbReference type="EMBL" id="TGZ51554.1"/>
    </source>
</evidence>
<dbReference type="PROSITE" id="PS00086">
    <property type="entry name" value="CYTOCHROME_P450"/>
    <property type="match status" value="2"/>
</dbReference>
<evidence type="ECO:0000256" key="2">
    <source>
        <dbReference type="ARBA" id="ARBA00003690"/>
    </source>
</evidence>
<dbReference type="GO" id="GO:0005789">
    <property type="term" value="C:endoplasmic reticulum membrane"/>
    <property type="evidence" value="ECO:0007669"/>
    <property type="project" value="UniProtKB-SubCell"/>
</dbReference>
<dbReference type="PANTHER" id="PTHR24291:SF189">
    <property type="entry name" value="CYTOCHROME P450 4C3-RELATED"/>
    <property type="match status" value="1"/>
</dbReference>
<sequence>MQYVIYVSGAKWHSRRKILTPTFHFNILQHFIQILIEEGENTTKSLKNAGGTVVKDLVPFFSEHTLNAICETAMGTSLRGLGDFQQQYREAVHQMGELLIYRVMRQWLRSDWIFSLTSKGREQKKMLKILHGFTKRIIAERKLYHDRTNGQYLKSFDNDTSAKRDDAEPVGIQRKRLAMLDLLIAASRDGLMTDSDIQEEVDLFMFADRVRNEVNTALQENEQRYTMKLLQNLPYLERCIKEALRLYPSVFFISRIPAEDVKLQTYLVPAGTLLFFNIYAVHRDPNFWSNPELFDPDRFLPEKIRHRHPYSYLPFSAGPRNCIGQRFAMLEMKAMIASLIHNFYLEPIDYLKNLRMQVDLVLRPAKPLQEQWKFLITLTDEFYPIIKFWGFFFPLISIRHPNDLETILSSTKHIEKSLIYDVLHPWFGTGLLTSGGAKWHSRRKILTPTFHFNILQHFIQILFEEGENMIRSLKNAGGTVVKDLEPFYSEHTLNAICETAMGTSLRGLGDFQQQYREAVHRMGKLFTYRLLRQWLHSDWIFSLTSKGREQKKILKILHGFTKRIIAERKVYHDRTNGQYLKIFYNDTSTKRNDAEPVRVRRKRLAMLDLLIAASRDGLMTDSDIQEEVDIFMFAGHDTVAMGLCFISALLAEHKDIQDRVRNEVNTALQENEQKFTMNLLQDLPYLERCIKEALRLYPSAFGISRIAGEDVKLQSYLVPAGTFLHLNIYGVHRDPNFWSNPEVFDPDRFLPEKIRHRHPYSYLPFSAGPRNCIGQRFAMLEMKAMIALLVHNFYLKPIDYLKNFRPKVDLKLPWALLYEALVISSSSIEKRFIRWANFLFTVMRQWLHNDWIFSLTSKGREQKKMLKILHGFTKRIIAERKLYHDRTNGQYLKSFDNDTSAKRDGAEPVGIRRKRLAMLDLLIAASRDGLMTDLDIQEEVDTFMLEGHDTTAMGLCFITALLAEHNDIQDRVRNEVDTALQKNEQKYTIKLLQNLPYLDRCIKEALRLYPSVYFISRIPAEDRHIWYLLEHSCILTFTEFIEILIFGQRFAMLEMKAMIASLIHNFYLEPIDYLKNLRMQVDFVLRPAQPLRVKFIPVCFYFALQSRLINLIPGPSGYPIVGNAFQYLVSRGKYFQAINIHFLIIETILNSTKHIEKSLLYDVIHPWFGTGLLTSGGNITILM</sequence>
<evidence type="ECO:0000256" key="12">
    <source>
        <dbReference type="ARBA" id="ARBA00023033"/>
    </source>
</evidence>
<comment type="function">
    <text evidence="2">May be involved in the metabolism of insect hormones and in the breakdown of synthetic insecticides.</text>
</comment>
<dbReference type="PRINTS" id="PR00385">
    <property type="entry name" value="P450"/>
</dbReference>
<comment type="cofactor">
    <cofactor evidence="1">
        <name>heme</name>
        <dbReference type="ChEBI" id="CHEBI:30413"/>
    </cofactor>
</comment>
<keyword evidence="7" id="KW-0479">Metal-binding</keyword>
<keyword evidence="9" id="KW-0492">Microsome</keyword>
<dbReference type="SUPFAM" id="SSF48264">
    <property type="entry name" value="Cytochrome P450"/>
    <property type="match status" value="3"/>
</dbReference>
<evidence type="ECO:0000256" key="1">
    <source>
        <dbReference type="ARBA" id="ARBA00001971"/>
    </source>
</evidence>
<dbReference type="GO" id="GO:0005506">
    <property type="term" value="F:iron ion binding"/>
    <property type="evidence" value="ECO:0007669"/>
    <property type="project" value="InterPro"/>
</dbReference>
<dbReference type="InterPro" id="IPR050196">
    <property type="entry name" value="Cytochrome_P450_Monoox"/>
</dbReference>
<dbReference type="InterPro" id="IPR036396">
    <property type="entry name" value="Cyt_P450_sf"/>
</dbReference>
<name>A0A4V3SB55_9HYME</name>
<keyword evidence="13" id="KW-0472">Membrane</keyword>
<dbReference type="Proteomes" id="UP000310200">
    <property type="component" value="Unassembled WGS sequence"/>
</dbReference>
<dbReference type="GO" id="GO:0020037">
    <property type="term" value="F:heme binding"/>
    <property type="evidence" value="ECO:0007669"/>
    <property type="project" value="InterPro"/>
</dbReference>
<gene>
    <name evidence="14" type="ORF">DBV15_11486</name>
</gene>
<keyword evidence="6" id="KW-0349">Heme</keyword>
<dbReference type="STRING" id="300112.A0A4V3SB55"/>
<evidence type="ECO:0000256" key="10">
    <source>
        <dbReference type="ARBA" id="ARBA00023002"/>
    </source>
</evidence>
<evidence type="ECO:0000256" key="11">
    <source>
        <dbReference type="ARBA" id="ARBA00023004"/>
    </source>
</evidence>
<dbReference type="CDD" id="cd20628">
    <property type="entry name" value="CYP4"/>
    <property type="match status" value="1"/>
</dbReference>
<dbReference type="FunFam" id="1.10.630.10:FF:000035">
    <property type="entry name" value="CYtochrome P450 family"/>
    <property type="match status" value="1"/>
</dbReference>
<protein>
    <submittedName>
        <fullName evidence="14">Cytochrome P450 4C1</fullName>
    </submittedName>
</protein>
<organism evidence="14 15">
    <name type="scientific">Temnothorax longispinosus</name>
    <dbReference type="NCBI Taxonomy" id="300112"/>
    <lineage>
        <taxon>Eukaryota</taxon>
        <taxon>Metazoa</taxon>
        <taxon>Ecdysozoa</taxon>
        <taxon>Arthropoda</taxon>
        <taxon>Hexapoda</taxon>
        <taxon>Insecta</taxon>
        <taxon>Pterygota</taxon>
        <taxon>Neoptera</taxon>
        <taxon>Endopterygota</taxon>
        <taxon>Hymenoptera</taxon>
        <taxon>Apocrita</taxon>
        <taxon>Aculeata</taxon>
        <taxon>Formicoidea</taxon>
        <taxon>Formicidae</taxon>
        <taxon>Myrmicinae</taxon>
        <taxon>Temnothorax</taxon>
    </lineage>
</organism>
<dbReference type="AlphaFoldDB" id="A0A4V3SB55"/>
<dbReference type="InterPro" id="IPR017972">
    <property type="entry name" value="Cyt_P450_CS"/>
</dbReference>
<dbReference type="InterPro" id="IPR001128">
    <property type="entry name" value="Cyt_P450"/>
</dbReference>
<comment type="similarity">
    <text evidence="5">Belongs to the cytochrome P450 family.</text>
</comment>
<evidence type="ECO:0000256" key="3">
    <source>
        <dbReference type="ARBA" id="ARBA00004174"/>
    </source>
</evidence>
<dbReference type="InterPro" id="IPR002401">
    <property type="entry name" value="Cyt_P450_E_grp-I"/>
</dbReference>
<evidence type="ECO:0000256" key="7">
    <source>
        <dbReference type="ARBA" id="ARBA00022723"/>
    </source>
</evidence>
<evidence type="ECO:0000256" key="6">
    <source>
        <dbReference type="ARBA" id="ARBA00022617"/>
    </source>
</evidence>
<proteinExistence type="inferred from homology"/>